<dbReference type="InterPro" id="IPR029063">
    <property type="entry name" value="SAM-dependent_MTases_sf"/>
</dbReference>
<dbReference type="GO" id="GO:0032259">
    <property type="term" value="P:methylation"/>
    <property type="evidence" value="ECO:0007669"/>
    <property type="project" value="UniProtKB-KW"/>
</dbReference>
<dbReference type="EMBL" id="JAWDJX010000240">
    <property type="protein sequence ID" value="KAK3045463.1"/>
    <property type="molecule type" value="Genomic_DNA"/>
</dbReference>
<dbReference type="InterPro" id="IPR036390">
    <property type="entry name" value="WH_DNA-bd_sf"/>
</dbReference>
<dbReference type="InterPro" id="IPR012967">
    <property type="entry name" value="COMT_dimerisation"/>
</dbReference>
<dbReference type="Gene3D" id="3.40.50.150">
    <property type="entry name" value="Vaccinia Virus protein VP39"/>
    <property type="match status" value="1"/>
</dbReference>
<dbReference type="Pfam" id="PF08100">
    <property type="entry name" value="Dimerisation"/>
    <property type="match status" value="1"/>
</dbReference>
<dbReference type="GO" id="GO:0008171">
    <property type="term" value="F:O-methyltransferase activity"/>
    <property type="evidence" value="ECO:0007669"/>
    <property type="project" value="InterPro"/>
</dbReference>
<dbReference type="InterPro" id="IPR001077">
    <property type="entry name" value="COMT_C"/>
</dbReference>
<evidence type="ECO:0008006" key="9">
    <source>
        <dbReference type="Google" id="ProtNLM"/>
    </source>
</evidence>
<proteinExistence type="predicted"/>
<feature type="domain" description="O-methyltransferase dimerisation" evidence="6">
    <location>
        <begin position="22"/>
        <end position="90"/>
    </location>
</feature>
<evidence type="ECO:0000256" key="2">
    <source>
        <dbReference type="ARBA" id="ARBA00022679"/>
    </source>
</evidence>
<evidence type="ECO:0000259" key="5">
    <source>
        <dbReference type="Pfam" id="PF00891"/>
    </source>
</evidence>
<dbReference type="InterPro" id="IPR016461">
    <property type="entry name" value="COMT-like"/>
</dbReference>
<keyword evidence="8" id="KW-1185">Reference proteome</keyword>
<dbReference type="Pfam" id="PF00891">
    <property type="entry name" value="Methyltransf_2"/>
    <property type="match status" value="1"/>
</dbReference>
<feature type="domain" description="O-methyltransferase C-terminal" evidence="5">
    <location>
        <begin position="192"/>
        <end position="333"/>
    </location>
</feature>
<evidence type="ECO:0000256" key="4">
    <source>
        <dbReference type="PIRSR" id="PIRSR005739-1"/>
    </source>
</evidence>
<feature type="active site" description="Proton acceptor" evidence="4">
    <location>
        <position position="262"/>
    </location>
</feature>
<name>A0AAJ0G6N6_9PEZI</name>
<dbReference type="SUPFAM" id="SSF53335">
    <property type="entry name" value="S-adenosyl-L-methionine-dependent methyltransferases"/>
    <property type="match status" value="1"/>
</dbReference>
<evidence type="ECO:0000256" key="3">
    <source>
        <dbReference type="ARBA" id="ARBA00022691"/>
    </source>
</evidence>
<organism evidence="7 8">
    <name type="scientific">Extremus antarcticus</name>
    <dbReference type="NCBI Taxonomy" id="702011"/>
    <lineage>
        <taxon>Eukaryota</taxon>
        <taxon>Fungi</taxon>
        <taxon>Dikarya</taxon>
        <taxon>Ascomycota</taxon>
        <taxon>Pezizomycotina</taxon>
        <taxon>Dothideomycetes</taxon>
        <taxon>Dothideomycetidae</taxon>
        <taxon>Mycosphaerellales</taxon>
        <taxon>Extremaceae</taxon>
        <taxon>Extremus</taxon>
    </lineage>
</organism>
<dbReference type="InterPro" id="IPR036388">
    <property type="entry name" value="WH-like_DNA-bd_sf"/>
</dbReference>
<comment type="caution">
    <text evidence="7">The sequence shown here is derived from an EMBL/GenBank/DDBJ whole genome shotgun (WGS) entry which is preliminary data.</text>
</comment>
<dbReference type="AlphaFoldDB" id="A0AAJ0G6N6"/>
<keyword evidence="2" id="KW-0808">Transferase</keyword>
<evidence type="ECO:0000256" key="1">
    <source>
        <dbReference type="ARBA" id="ARBA00022603"/>
    </source>
</evidence>
<dbReference type="SUPFAM" id="SSF46785">
    <property type="entry name" value="Winged helix' DNA-binding domain"/>
    <property type="match status" value="1"/>
</dbReference>
<dbReference type="PANTHER" id="PTHR43712:SF1">
    <property type="entry name" value="HYPOTHETICAL O-METHYLTRANSFERASE (EUROFUNG)-RELATED"/>
    <property type="match status" value="1"/>
</dbReference>
<dbReference type="PROSITE" id="PS51683">
    <property type="entry name" value="SAM_OMT_II"/>
    <property type="match status" value="1"/>
</dbReference>
<accession>A0AAJ0G6N6</accession>
<gene>
    <name evidence="7" type="ORF">LTR09_012945</name>
</gene>
<reference evidence="7" key="1">
    <citation type="submission" date="2023-04" db="EMBL/GenBank/DDBJ databases">
        <title>Black Yeasts Isolated from many extreme environments.</title>
        <authorList>
            <person name="Coleine C."/>
            <person name="Stajich J.E."/>
            <person name="Selbmann L."/>
        </authorList>
    </citation>
    <scope>NUCLEOTIDE SEQUENCE</scope>
    <source>
        <strain evidence="7">CCFEE 5312</strain>
    </source>
</reference>
<dbReference type="Gene3D" id="1.10.10.10">
    <property type="entry name" value="Winged helix-like DNA-binding domain superfamily/Winged helix DNA-binding domain"/>
    <property type="match status" value="1"/>
</dbReference>
<keyword evidence="1" id="KW-0489">Methyltransferase</keyword>
<protein>
    <recommendedName>
        <fullName evidence="9">O-methyltransferase</fullName>
    </recommendedName>
</protein>
<dbReference type="PIRSF" id="PIRSF005739">
    <property type="entry name" value="O-mtase"/>
    <property type="match status" value="1"/>
</dbReference>
<keyword evidence="3" id="KW-0949">S-adenosyl-L-methionine</keyword>
<evidence type="ECO:0000313" key="7">
    <source>
        <dbReference type="EMBL" id="KAK3045463.1"/>
    </source>
</evidence>
<evidence type="ECO:0000259" key="6">
    <source>
        <dbReference type="Pfam" id="PF08100"/>
    </source>
</evidence>
<evidence type="ECO:0000313" key="8">
    <source>
        <dbReference type="Proteomes" id="UP001271007"/>
    </source>
</evidence>
<dbReference type="PANTHER" id="PTHR43712">
    <property type="entry name" value="PUTATIVE (AFU_ORTHOLOGUE AFUA_4G14580)-RELATED"/>
    <property type="match status" value="1"/>
</dbReference>
<dbReference type="Proteomes" id="UP001271007">
    <property type="component" value="Unassembled WGS sequence"/>
</dbReference>
<sequence>MELEEPGDKIDRLVFQPEEDAILRVALDLCIYGILAQQDAAMTTGEVAKEAKADPVLMARILRNLAAFGHIDEVGADKFQANKFSRAFTTTKGISLAKFSFDFAAPAWRAIPAYLKSVQYMNPTDAMDAPVQQAFKSDKHFFGLLVETGILETFQTAMSFYREGRPEFLDIFPAEERLINGYDSSQGHDGVLLVDVGGGHGHDIQKFVEKIPAREGRLVLQDQEDVISQVSKSDVMEVMVHDFFTPQPLKGARAYYFRMIFHDWPDEQCLLILKHITPAMKPGYSKLLINDIVLPDVGASRFATQSDINMLALLAAMERSEAQWRQLLERAGLRVTKVWQGVPESVIEAEVAE</sequence>
<dbReference type="GO" id="GO:0046983">
    <property type="term" value="F:protein dimerization activity"/>
    <property type="evidence" value="ECO:0007669"/>
    <property type="project" value="InterPro"/>
</dbReference>